<dbReference type="PANTHER" id="PTHR32278:SF15">
    <property type="entry name" value="F-BOX PROTEIN PP2-B13-RELATED"/>
    <property type="match status" value="1"/>
</dbReference>
<dbReference type="CDD" id="cd22162">
    <property type="entry name" value="F-box_AtSKIP3-like"/>
    <property type="match status" value="1"/>
</dbReference>
<dbReference type="Pfam" id="PF14299">
    <property type="entry name" value="PP2"/>
    <property type="match status" value="1"/>
</dbReference>
<dbReference type="Gene3D" id="1.20.1280.50">
    <property type="match status" value="1"/>
</dbReference>
<evidence type="ECO:0000313" key="3">
    <source>
        <dbReference type="Proteomes" id="UP000583929"/>
    </source>
</evidence>
<dbReference type="EMBL" id="JAATIQ010000222">
    <property type="protein sequence ID" value="KAF4369306.1"/>
    <property type="molecule type" value="Genomic_DNA"/>
</dbReference>
<dbReference type="InterPro" id="IPR001810">
    <property type="entry name" value="F-box_dom"/>
</dbReference>
<dbReference type="SMART" id="SM00256">
    <property type="entry name" value="FBOX"/>
    <property type="match status" value="1"/>
</dbReference>
<accession>A0A7J6FF31</accession>
<dbReference type="AlphaFoldDB" id="A0A7J6FF31"/>
<comment type="caution">
    <text evidence="2">The sequence shown here is derived from an EMBL/GenBank/DDBJ whole genome shotgun (WGS) entry which is preliminary data.</text>
</comment>
<dbReference type="SUPFAM" id="SSF81383">
    <property type="entry name" value="F-box domain"/>
    <property type="match status" value="1"/>
</dbReference>
<dbReference type="InterPro" id="IPR025886">
    <property type="entry name" value="PP2-like"/>
</dbReference>
<feature type="domain" description="F-box" evidence="1">
    <location>
        <begin position="1"/>
        <end position="42"/>
    </location>
</feature>
<sequence length="277" mass="31596">MLPEDCVSTILSFTSPLDVCRSSAVSSTFSSAAESDVVWERFLPSDYHQLLLRLVKTTTNSDFYTKKELYFHLCNPLLLDGGTKSFKIEKSSGKKSYLLSARELLITWGDEPMYWSWKHVKESRFAEVVELRTISWLEIHGKIRTKMLSSNTTYSAYLVINISNRAYGLDTAPFEISVNVGNRQVSYGTVCVSGYDKNKMQEKIMKQTLKTTPFVEEKKNVIISERNDGWVEIKLGEFFTGENDDEEVKMSLTETKGYHLKAGLVIEGIEVRPNIKH</sequence>
<dbReference type="PROSITE" id="PS50181">
    <property type="entry name" value="FBOX"/>
    <property type="match status" value="1"/>
</dbReference>
<evidence type="ECO:0000259" key="1">
    <source>
        <dbReference type="PROSITE" id="PS50181"/>
    </source>
</evidence>
<reference evidence="2 3" key="1">
    <citation type="journal article" date="2020" name="bioRxiv">
        <title>Sequence and annotation of 42 cannabis genomes reveals extensive copy number variation in cannabinoid synthesis and pathogen resistance genes.</title>
        <authorList>
            <person name="Mckernan K.J."/>
            <person name="Helbert Y."/>
            <person name="Kane L.T."/>
            <person name="Ebling H."/>
            <person name="Zhang L."/>
            <person name="Liu B."/>
            <person name="Eaton Z."/>
            <person name="Mclaughlin S."/>
            <person name="Kingan S."/>
            <person name="Baybayan P."/>
            <person name="Concepcion G."/>
            <person name="Jordan M."/>
            <person name="Riva A."/>
            <person name="Barbazuk W."/>
            <person name="Harkins T."/>
        </authorList>
    </citation>
    <scope>NUCLEOTIDE SEQUENCE [LARGE SCALE GENOMIC DNA]</scope>
    <source>
        <strain evidence="3">cv. Jamaican Lion 4</strain>
        <tissue evidence="2">Leaf</tissue>
    </source>
</reference>
<evidence type="ECO:0000313" key="2">
    <source>
        <dbReference type="EMBL" id="KAF4369306.1"/>
    </source>
</evidence>
<gene>
    <name evidence="2" type="ORF">G4B88_020438</name>
</gene>
<proteinExistence type="predicted"/>
<protein>
    <recommendedName>
        <fullName evidence="1">F-box domain-containing protein</fullName>
    </recommendedName>
</protein>
<dbReference type="InterPro" id="IPR036047">
    <property type="entry name" value="F-box-like_dom_sf"/>
</dbReference>
<dbReference type="Proteomes" id="UP000583929">
    <property type="component" value="Unassembled WGS sequence"/>
</dbReference>
<dbReference type="PANTHER" id="PTHR32278">
    <property type="entry name" value="F-BOX DOMAIN-CONTAINING PROTEIN"/>
    <property type="match status" value="1"/>
</dbReference>
<dbReference type="Pfam" id="PF00646">
    <property type="entry name" value="F-box"/>
    <property type="match status" value="1"/>
</dbReference>
<keyword evidence="3" id="KW-1185">Reference proteome</keyword>
<name>A0A7J6FF31_CANSA</name>
<organism evidence="2 3">
    <name type="scientific">Cannabis sativa</name>
    <name type="common">Hemp</name>
    <name type="synonym">Marijuana</name>
    <dbReference type="NCBI Taxonomy" id="3483"/>
    <lineage>
        <taxon>Eukaryota</taxon>
        <taxon>Viridiplantae</taxon>
        <taxon>Streptophyta</taxon>
        <taxon>Embryophyta</taxon>
        <taxon>Tracheophyta</taxon>
        <taxon>Spermatophyta</taxon>
        <taxon>Magnoliopsida</taxon>
        <taxon>eudicotyledons</taxon>
        <taxon>Gunneridae</taxon>
        <taxon>Pentapetalae</taxon>
        <taxon>rosids</taxon>
        <taxon>fabids</taxon>
        <taxon>Rosales</taxon>
        <taxon>Cannabaceae</taxon>
        <taxon>Cannabis</taxon>
    </lineage>
</organism>